<organism evidence="1">
    <name type="scientific">Proteinivorax tanatarense</name>
    <dbReference type="NCBI Taxonomy" id="1260629"/>
    <lineage>
        <taxon>Bacteria</taxon>
        <taxon>Bacillati</taxon>
        <taxon>Bacillota</taxon>
        <taxon>Clostridia</taxon>
        <taxon>Eubacteriales</taxon>
        <taxon>Proteinivoracaceae</taxon>
        <taxon>Proteinivorax</taxon>
    </lineage>
</organism>
<evidence type="ECO:0000313" key="1">
    <source>
        <dbReference type="EMBL" id="XBX74527.1"/>
    </source>
</evidence>
<dbReference type="Pfam" id="PF09932">
    <property type="entry name" value="DUF2164"/>
    <property type="match status" value="1"/>
</dbReference>
<name>A0AAU7VKM3_9FIRM</name>
<dbReference type="AlphaFoldDB" id="A0AAU7VKM3"/>
<protein>
    <submittedName>
        <fullName evidence="1">DUF2164 domain-containing protein</fullName>
    </submittedName>
</protein>
<accession>A0AAU7VKM3</accession>
<gene>
    <name evidence="1" type="ORF">PRVXT_002571</name>
</gene>
<reference evidence="1" key="2">
    <citation type="submission" date="2024-06" db="EMBL/GenBank/DDBJ databases">
        <authorList>
            <person name="Petrova K.O."/>
            <person name="Toshchakov S.V."/>
            <person name="Boltjanskaja Y.V."/>
            <person name="Kevbrin V."/>
        </authorList>
    </citation>
    <scope>NUCLEOTIDE SEQUENCE</scope>
    <source>
        <strain evidence="1">Z-910T</strain>
    </source>
</reference>
<reference evidence="1" key="1">
    <citation type="journal article" date="2013" name="Extremophiles">
        <title>Proteinivorax tanatarense gen. nov., sp. nov., an anaerobic, haloalkaliphilic, proteolytic bacterium isolated from a decaying algal bloom, and proposal of Proteinivoraceae fam. nov.</title>
        <authorList>
            <person name="Kevbrin V."/>
            <person name="Boltyanskaya Y."/>
            <person name="Zhilina T."/>
            <person name="Kolganova T."/>
            <person name="Lavrentjeva E."/>
            <person name="Kuznetsov B."/>
        </authorList>
    </citation>
    <scope>NUCLEOTIDE SEQUENCE</scope>
    <source>
        <strain evidence="1">Z-910T</strain>
    </source>
</reference>
<sequence>MDNKIKLTQEARKNMLEDIKHYFKNERDEELGDLAAGLILDFFVEKIGPEMYNQGVYDSYQLMSDRVYDLLAMQKK</sequence>
<proteinExistence type="predicted"/>
<dbReference type="RefSeq" id="WP_350343279.1">
    <property type="nucleotide sequence ID" value="NZ_CP158367.1"/>
</dbReference>
<dbReference type="EMBL" id="CP158367">
    <property type="protein sequence ID" value="XBX74527.1"/>
    <property type="molecule type" value="Genomic_DNA"/>
</dbReference>
<dbReference type="InterPro" id="IPR018680">
    <property type="entry name" value="DUF2164"/>
</dbReference>